<dbReference type="GO" id="GO:0032259">
    <property type="term" value="P:methylation"/>
    <property type="evidence" value="ECO:0007669"/>
    <property type="project" value="UniProtKB-KW"/>
</dbReference>
<protein>
    <recommendedName>
        <fullName evidence="4">Protein-L-isoaspartate O-methyltransferase</fullName>
        <ecNumber evidence="3">2.1.1.77</ecNumber>
    </recommendedName>
    <alternativeName>
        <fullName evidence="11">L-isoaspartyl protein carboxyl methyltransferase</fullName>
    </alternativeName>
    <alternativeName>
        <fullName evidence="9">Protein L-isoaspartyl methyltransferase</fullName>
    </alternativeName>
    <alternativeName>
        <fullName evidence="10">Protein-beta-aspartate methyltransferase</fullName>
    </alternativeName>
</protein>
<evidence type="ECO:0000256" key="9">
    <source>
        <dbReference type="ARBA" id="ARBA00030757"/>
    </source>
</evidence>
<evidence type="ECO:0000313" key="12">
    <source>
        <dbReference type="EMBL" id="WHS95186.1"/>
    </source>
</evidence>
<evidence type="ECO:0000256" key="2">
    <source>
        <dbReference type="ARBA" id="ARBA00005369"/>
    </source>
</evidence>
<keyword evidence="8" id="KW-0949">S-adenosyl-L-methionine</keyword>
<dbReference type="EMBL" id="CP120365">
    <property type="protein sequence ID" value="WHS95186.1"/>
    <property type="molecule type" value="Genomic_DNA"/>
</dbReference>
<accession>A0ABY8TB92</accession>
<gene>
    <name evidence="12" type="ORF">PZL22_002956</name>
</gene>
<sequence>MSFSEDELAVIRRAYAKQILAAAGIADEDLEHAFAAERREHYLGPPPWFLARYDGYYEIPSSDPAVLYQDCVLSIQQERNVNNGSPALHAWALHSLQINRGNSVAHIGCGTGYYTSILSKLTGDSGLVTAIEFDPVLADSAGRNLRDNGNIRVIQGDGCVWPQVPVDRIYVNFASSRPAKSWIENLRVGGKLIFPLGVPIEQSQNKRSKTAKGIFLFVQREPSGYKASSLGPTCFVWGEGSHDGTAIHYNRKKYLKQLQDSIETKKADRIRSLRLGKAKTSDEWFSGDDWGLSYEPLSKSSSADFY</sequence>
<evidence type="ECO:0000256" key="7">
    <source>
        <dbReference type="ARBA" id="ARBA00022679"/>
    </source>
</evidence>
<evidence type="ECO:0000256" key="5">
    <source>
        <dbReference type="ARBA" id="ARBA00022490"/>
    </source>
</evidence>
<evidence type="ECO:0000256" key="1">
    <source>
        <dbReference type="ARBA" id="ARBA00004496"/>
    </source>
</evidence>
<comment type="subcellular location">
    <subcellularLocation>
        <location evidence="1">Cytoplasm</location>
    </subcellularLocation>
</comment>
<dbReference type="Pfam" id="PF01135">
    <property type="entry name" value="PCMT"/>
    <property type="match status" value="1"/>
</dbReference>
<name>A0ABY8TB92_9HYPH</name>
<evidence type="ECO:0000256" key="3">
    <source>
        <dbReference type="ARBA" id="ARBA00011890"/>
    </source>
</evidence>
<dbReference type="RefSeq" id="WP_003527425.1">
    <property type="nucleotide sequence ID" value="NZ_CP120365.1"/>
</dbReference>
<evidence type="ECO:0000256" key="11">
    <source>
        <dbReference type="ARBA" id="ARBA00031350"/>
    </source>
</evidence>
<dbReference type="InterPro" id="IPR000682">
    <property type="entry name" value="PCMT"/>
</dbReference>
<reference evidence="12 13" key="1">
    <citation type="submission" date="2023-03" db="EMBL/GenBank/DDBJ databases">
        <authorList>
            <person name="Menendez E."/>
            <person name="Kaur S."/>
            <person name="Flores-Felix J.D."/>
            <person name="diCenzo G.C."/>
            <person name="Peix A."/>
            <person name="Velazquez E."/>
        </authorList>
    </citation>
    <scope>NUCLEOTIDE SEQUENCE [LARGE SCALE GENOMIC DNA]</scope>
    <source>
        <strain evidence="12 13">CCBAU 71714</strain>
    </source>
</reference>
<dbReference type="EC" id="2.1.1.77" evidence="3"/>
<keyword evidence="13" id="KW-1185">Reference proteome</keyword>
<proteinExistence type="inferred from homology"/>
<dbReference type="GO" id="GO:0008168">
    <property type="term" value="F:methyltransferase activity"/>
    <property type="evidence" value="ECO:0007669"/>
    <property type="project" value="UniProtKB-KW"/>
</dbReference>
<dbReference type="Proteomes" id="UP001233264">
    <property type="component" value="Chromosome"/>
</dbReference>
<keyword evidence="5" id="KW-0963">Cytoplasm</keyword>
<evidence type="ECO:0000313" key="13">
    <source>
        <dbReference type="Proteomes" id="UP001233264"/>
    </source>
</evidence>
<dbReference type="CDD" id="cd02440">
    <property type="entry name" value="AdoMet_MTases"/>
    <property type="match status" value="1"/>
</dbReference>
<evidence type="ECO:0000256" key="6">
    <source>
        <dbReference type="ARBA" id="ARBA00022603"/>
    </source>
</evidence>
<dbReference type="Gene3D" id="3.40.50.150">
    <property type="entry name" value="Vaccinia Virus protein VP39"/>
    <property type="match status" value="1"/>
</dbReference>
<organism evidence="12 13">
    <name type="scientific">Sinorhizobium kummerowiae</name>
    <dbReference type="NCBI Taxonomy" id="158892"/>
    <lineage>
        <taxon>Bacteria</taxon>
        <taxon>Pseudomonadati</taxon>
        <taxon>Pseudomonadota</taxon>
        <taxon>Alphaproteobacteria</taxon>
        <taxon>Hyphomicrobiales</taxon>
        <taxon>Rhizobiaceae</taxon>
        <taxon>Sinorhizobium/Ensifer group</taxon>
        <taxon>Sinorhizobium</taxon>
    </lineage>
</organism>
<dbReference type="SUPFAM" id="SSF53335">
    <property type="entry name" value="S-adenosyl-L-methionine-dependent methyltransferases"/>
    <property type="match status" value="1"/>
</dbReference>
<keyword evidence="7" id="KW-0808">Transferase</keyword>
<evidence type="ECO:0000256" key="4">
    <source>
        <dbReference type="ARBA" id="ARBA00013346"/>
    </source>
</evidence>
<dbReference type="InterPro" id="IPR029063">
    <property type="entry name" value="SAM-dependent_MTases_sf"/>
</dbReference>
<evidence type="ECO:0000256" key="8">
    <source>
        <dbReference type="ARBA" id="ARBA00022691"/>
    </source>
</evidence>
<comment type="similarity">
    <text evidence="2">Belongs to the methyltransferase superfamily. L-isoaspartyl/D-aspartyl protein methyltransferase family.</text>
</comment>
<evidence type="ECO:0000256" key="10">
    <source>
        <dbReference type="ARBA" id="ARBA00031323"/>
    </source>
</evidence>
<dbReference type="PANTHER" id="PTHR11579:SF0">
    <property type="entry name" value="PROTEIN-L-ISOASPARTATE(D-ASPARTATE) O-METHYLTRANSFERASE"/>
    <property type="match status" value="1"/>
</dbReference>
<keyword evidence="6 12" id="KW-0489">Methyltransferase</keyword>
<dbReference type="PANTHER" id="PTHR11579">
    <property type="entry name" value="PROTEIN-L-ISOASPARTATE O-METHYLTRANSFERASE"/>
    <property type="match status" value="1"/>
</dbReference>